<dbReference type="AlphaFoldDB" id="A0A0E0KSY1"/>
<feature type="region of interest" description="Disordered" evidence="1">
    <location>
        <begin position="42"/>
        <end position="62"/>
    </location>
</feature>
<evidence type="ECO:0000313" key="3">
    <source>
        <dbReference type="Proteomes" id="UP000026962"/>
    </source>
</evidence>
<feature type="region of interest" description="Disordered" evidence="1">
    <location>
        <begin position="1"/>
        <end position="25"/>
    </location>
</feature>
<evidence type="ECO:0000313" key="2">
    <source>
        <dbReference type="EnsemblPlants" id="OPUNC04G16790.1"/>
    </source>
</evidence>
<organism evidence="2">
    <name type="scientific">Oryza punctata</name>
    <name type="common">Red rice</name>
    <dbReference type="NCBI Taxonomy" id="4537"/>
    <lineage>
        <taxon>Eukaryota</taxon>
        <taxon>Viridiplantae</taxon>
        <taxon>Streptophyta</taxon>
        <taxon>Embryophyta</taxon>
        <taxon>Tracheophyta</taxon>
        <taxon>Spermatophyta</taxon>
        <taxon>Magnoliopsida</taxon>
        <taxon>Liliopsida</taxon>
        <taxon>Poales</taxon>
        <taxon>Poaceae</taxon>
        <taxon>BOP clade</taxon>
        <taxon>Oryzoideae</taxon>
        <taxon>Oryzeae</taxon>
        <taxon>Oryzinae</taxon>
        <taxon>Oryza</taxon>
    </lineage>
</organism>
<protein>
    <submittedName>
        <fullName evidence="2">Uncharacterized protein</fullName>
    </submittedName>
</protein>
<reference evidence="2" key="2">
    <citation type="submission" date="2018-05" db="EMBL/GenBank/DDBJ databases">
        <title>OpunRS2 (Oryza punctata Reference Sequence Version 2).</title>
        <authorList>
            <person name="Zhang J."/>
            <person name="Kudrna D."/>
            <person name="Lee S."/>
            <person name="Talag J."/>
            <person name="Welchert J."/>
            <person name="Wing R.A."/>
        </authorList>
    </citation>
    <scope>NUCLEOTIDE SEQUENCE [LARGE SCALE GENOMIC DNA]</scope>
</reference>
<dbReference type="Proteomes" id="UP000026962">
    <property type="component" value="Chromosome 4"/>
</dbReference>
<proteinExistence type="predicted"/>
<reference evidence="2" key="1">
    <citation type="submission" date="2015-04" db="UniProtKB">
        <authorList>
            <consortium name="EnsemblPlants"/>
        </authorList>
    </citation>
    <scope>IDENTIFICATION</scope>
</reference>
<sequence>MGEKENENRKGKDEEADHSKKDDKEACLEEYKKLIDAKTALRQSNLNPEKPGIDGIGAFKGP</sequence>
<dbReference type="Gramene" id="OPUNC04G16790.1">
    <property type="protein sequence ID" value="OPUNC04G16790.1"/>
    <property type="gene ID" value="OPUNC04G16790"/>
</dbReference>
<dbReference type="EnsemblPlants" id="OPUNC04G16790.1">
    <property type="protein sequence ID" value="OPUNC04G16790.1"/>
    <property type="gene ID" value="OPUNC04G16790"/>
</dbReference>
<keyword evidence="3" id="KW-1185">Reference proteome</keyword>
<dbReference type="HOGENOM" id="CLU_2908073_0_0_1"/>
<evidence type="ECO:0000256" key="1">
    <source>
        <dbReference type="SAM" id="MobiDB-lite"/>
    </source>
</evidence>
<accession>A0A0E0KSY1</accession>
<name>A0A0E0KSY1_ORYPU</name>